<name>A0ABW9RTJ0_9BACT</name>
<dbReference type="Proteomes" id="UP000798808">
    <property type="component" value="Unassembled WGS sequence"/>
</dbReference>
<dbReference type="Pfam" id="PF01934">
    <property type="entry name" value="HepT-like"/>
    <property type="match status" value="1"/>
</dbReference>
<keyword evidence="4" id="KW-0547">Nucleotide-binding</keyword>
<reference evidence="7 8" key="1">
    <citation type="submission" date="2019-02" db="EMBL/GenBank/DDBJ databases">
        <authorList>
            <person name="Goldberg S.R."/>
            <person name="Haltli B.A."/>
            <person name="Correa H."/>
            <person name="Russell K.G."/>
        </authorList>
    </citation>
    <scope>NUCLEOTIDE SEQUENCE [LARGE SCALE GENOMIC DNA]</scope>
    <source>
        <strain evidence="7 8">JCM 16186</strain>
    </source>
</reference>
<evidence type="ECO:0000256" key="1">
    <source>
        <dbReference type="ARBA" id="ARBA00022553"/>
    </source>
</evidence>
<dbReference type="RefSeq" id="WP_155174516.1">
    <property type="nucleotide sequence ID" value="NZ_BAAAFL010000027.1"/>
</dbReference>
<comment type="caution">
    <text evidence="7">The sequence shown here is derived from an EMBL/GenBank/DDBJ whole genome shotgun (WGS) entry which is preliminary data.</text>
</comment>
<evidence type="ECO:0000313" key="8">
    <source>
        <dbReference type="Proteomes" id="UP000798808"/>
    </source>
</evidence>
<gene>
    <name evidence="7" type="ORF">E1163_21350</name>
</gene>
<dbReference type="PANTHER" id="PTHR34139">
    <property type="entry name" value="UPF0331 PROTEIN MJ0127"/>
    <property type="match status" value="1"/>
</dbReference>
<evidence type="ECO:0008006" key="9">
    <source>
        <dbReference type="Google" id="ProtNLM"/>
    </source>
</evidence>
<dbReference type="InterPro" id="IPR008201">
    <property type="entry name" value="HepT-like"/>
</dbReference>
<evidence type="ECO:0000313" key="7">
    <source>
        <dbReference type="EMBL" id="MTI27517.1"/>
    </source>
</evidence>
<accession>A0ABW9RTJ0</accession>
<keyword evidence="2" id="KW-1277">Toxin-antitoxin system</keyword>
<organism evidence="7 8">
    <name type="scientific">Fulvivirga kasyanovii</name>
    <dbReference type="NCBI Taxonomy" id="396812"/>
    <lineage>
        <taxon>Bacteria</taxon>
        <taxon>Pseudomonadati</taxon>
        <taxon>Bacteroidota</taxon>
        <taxon>Cytophagia</taxon>
        <taxon>Cytophagales</taxon>
        <taxon>Fulvivirgaceae</taxon>
        <taxon>Fulvivirga</taxon>
    </lineage>
</organism>
<evidence type="ECO:0000256" key="4">
    <source>
        <dbReference type="ARBA" id="ARBA00022741"/>
    </source>
</evidence>
<dbReference type="InterPro" id="IPR051813">
    <property type="entry name" value="HepT_RNase_toxin"/>
</dbReference>
<keyword evidence="5" id="KW-0378">Hydrolase</keyword>
<evidence type="ECO:0000256" key="5">
    <source>
        <dbReference type="ARBA" id="ARBA00022801"/>
    </source>
</evidence>
<protein>
    <recommendedName>
        <fullName evidence="9">DUF86 domain-containing protein</fullName>
    </recommendedName>
</protein>
<evidence type="ECO:0000256" key="2">
    <source>
        <dbReference type="ARBA" id="ARBA00022649"/>
    </source>
</evidence>
<keyword evidence="1" id="KW-0597">Phosphoprotein</keyword>
<keyword evidence="3" id="KW-0540">Nuclease</keyword>
<dbReference type="EMBL" id="SMLW01000632">
    <property type="protein sequence ID" value="MTI27517.1"/>
    <property type="molecule type" value="Genomic_DNA"/>
</dbReference>
<proteinExistence type="predicted"/>
<sequence length="134" mass="15625">MTKEEQQLHLNNIIKGIEEIQEETRGLNYQQFTEEEQVKEAVYMNFQMIGQAAYELESGSDDVPGLNFKSDVLSGFRNARYNEEAELDHQMIWNVIENDLEIIRDEIIETSAELDRPSENELKEADIEGTNRRN</sequence>
<keyword evidence="8" id="KW-1185">Reference proteome</keyword>
<dbReference type="PANTHER" id="PTHR34139:SF1">
    <property type="entry name" value="RNASE MJ1380-RELATED"/>
    <property type="match status" value="1"/>
</dbReference>
<evidence type="ECO:0000256" key="3">
    <source>
        <dbReference type="ARBA" id="ARBA00022722"/>
    </source>
</evidence>
<feature type="region of interest" description="Disordered" evidence="6">
    <location>
        <begin position="115"/>
        <end position="134"/>
    </location>
</feature>
<evidence type="ECO:0000256" key="6">
    <source>
        <dbReference type="SAM" id="MobiDB-lite"/>
    </source>
</evidence>